<dbReference type="AlphaFoldDB" id="D0WAF7"/>
<dbReference type="Proteomes" id="UP000003843">
    <property type="component" value="Unassembled WGS sequence"/>
</dbReference>
<evidence type="ECO:0000313" key="2">
    <source>
        <dbReference type="EMBL" id="EEZ75426.1"/>
    </source>
</evidence>
<sequence>MSLNEMLSESPPASSRKIITQVSGVKPIKPEHQNKCSRNGMRRPKDMIRLPPLTEAVR</sequence>
<comment type="caution">
    <text evidence="2">The sequence shown here is derived from an EMBL/GenBank/DDBJ whole genome shotgun (WGS) entry which is preliminary data.</text>
</comment>
<name>D0WAF7_NEILA</name>
<protein>
    <submittedName>
        <fullName evidence="2">Uncharacterized protein</fullName>
    </submittedName>
</protein>
<feature type="region of interest" description="Disordered" evidence="1">
    <location>
        <begin position="28"/>
        <end position="58"/>
    </location>
</feature>
<organism evidence="2 3">
    <name type="scientific">Neisseria lactamica ATCC 23970</name>
    <dbReference type="NCBI Taxonomy" id="546265"/>
    <lineage>
        <taxon>Bacteria</taxon>
        <taxon>Pseudomonadati</taxon>
        <taxon>Pseudomonadota</taxon>
        <taxon>Betaproteobacteria</taxon>
        <taxon>Neisseriales</taxon>
        <taxon>Neisseriaceae</taxon>
        <taxon>Neisseria</taxon>
    </lineage>
</organism>
<proteinExistence type="predicted"/>
<accession>D0WAF7</accession>
<evidence type="ECO:0000313" key="3">
    <source>
        <dbReference type="Proteomes" id="UP000003843"/>
    </source>
</evidence>
<dbReference type="EMBL" id="ACEQ02000017">
    <property type="protein sequence ID" value="EEZ75426.1"/>
    <property type="molecule type" value="Genomic_DNA"/>
</dbReference>
<evidence type="ECO:0000256" key="1">
    <source>
        <dbReference type="SAM" id="MobiDB-lite"/>
    </source>
</evidence>
<reference evidence="2 3" key="1">
    <citation type="submission" date="2009-10" db="EMBL/GenBank/DDBJ databases">
        <authorList>
            <person name="Weinstock G."/>
            <person name="Sodergren E."/>
            <person name="Clifton S."/>
            <person name="Fulton L."/>
            <person name="Fulton B."/>
            <person name="Courtney L."/>
            <person name="Fronick C."/>
            <person name="Harrison M."/>
            <person name="Strong C."/>
            <person name="Farmer C."/>
            <person name="Delahaunty K."/>
            <person name="Markovic C."/>
            <person name="Hall O."/>
            <person name="Minx P."/>
            <person name="Tomlinson C."/>
            <person name="Mitreva M."/>
            <person name="Nelson J."/>
            <person name="Hou S."/>
            <person name="Wollam A."/>
            <person name="Pepin K.H."/>
            <person name="Johnson M."/>
            <person name="Bhonagiri V."/>
            <person name="Nash W.E."/>
            <person name="Warren W."/>
            <person name="Chinwalla A."/>
            <person name="Mardis E.R."/>
            <person name="Wilson R.K."/>
        </authorList>
    </citation>
    <scope>NUCLEOTIDE SEQUENCE [LARGE SCALE GENOMIC DNA]</scope>
    <source>
        <strain evidence="2 3">ATCC 23970</strain>
    </source>
</reference>
<gene>
    <name evidence="2" type="ORF">NEILACOT_04527</name>
</gene>